<dbReference type="EMBL" id="LAZR01026462">
    <property type="protein sequence ID" value="KKL68659.1"/>
    <property type="molecule type" value="Genomic_DNA"/>
</dbReference>
<name>A0A0F9E3S6_9ZZZZ</name>
<accession>A0A0F9E3S6</accession>
<sequence length="211" mass="24240">MTDLTTKTAQSLHPMSVRQSHVVSDLYSLDYGFVFDIQSLGELLAYWTERHRRHMEIGFSDFVNSREWKGQSADHVSNGYGQWLAVRVETERHAARPRSLINLLADMNSEVLIHMEKLLSDRERIFIMGSGGYFGNHESLSALETKYTETFTLLAIKTLTEKDIRITQWSGGKHHYVKVGDTELGKWPTWSAAHRHAVEFVRSKESRCLPS</sequence>
<dbReference type="AlphaFoldDB" id="A0A0F9E3S6"/>
<evidence type="ECO:0000313" key="1">
    <source>
        <dbReference type="EMBL" id="KKL68659.1"/>
    </source>
</evidence>
<gene>
    <name evidence="1" type="ORF">LCGC14_2122810</name>
</gene>
<reference evidence="1" key="1">
    <citation type="journal article" date="2015" name="Nature">
        <title>Complex archaea that bridge the gap between prokaryotes and eukaryotes.</title>
        <authorList>
            <person name="Spang A."/>
            <person name="Saw J.H."/>
            <person name="Jorgensen S.L."/>
            <person name="Zaremba-Niedzwiedzka K."/>
            <person name="Martijn J."/>
            <person name="Lind A.E."/>
            <person name="van Eijk R."/>
            <person name="Schleper C."/>
            <person name="Guy L."/>
            <person name="Ettema T.J."/>
        </authorList>
    </citation>
    <scope>NUCLEOTIDE SEQUENCE</scope>
</reference>
<comment type="caution">
    <text evidence="1">The sequence shown here is derived from an EMBL/GenBank/DDBJ whole genome shotgun (WGS) entry which is preliminary data.</text>
</comment>
<protein>
    <submittedName>
        <fullName evidence="1">Uncharacterized protein</fullName>
    </submittedName>
</protein>
<proteinExistence type="predicted"/>
<organism evidence="1">
    <name type="scientific">marine sediment metagenome</name>
    <dbReference type="NCBI Taxonomy" id="412755"/>
    <lineage>
        <taxon>unclassified sequences</taxon>
        <taxon>metagenomes</taxon>
        <taxon>ecological metagenomes</taxon>
    </lineage>
</organism>